<evidence type="ECO:0000313" key="2">
    <source>
        <dbReference type="Proteomes" id="UP001211907"/>
    </source>
</evidence>
<protein>
    <submittedName>
        <fullName evidence="1">Uncharacterized protein</fullName>
    </submittedName>
</protein>
<sequence length="487" mass="55886">MLDKSSSEFHLFVDFNSKLQNIHDAVSLKNWFQIYPSVELSKDESHTSLKELHDLSDIIVSPLNDFLDVIDIEEWAWKIEHGVTSFKSLQGRISTVFMNNVDESVECSSYHDSLDWPEWTFKNLASSSASVELSPVFGSEFSDVCIYSPKVDHKLIASKINFGENTEENNEDQEQTSDLTDYQQMLLSRTSQRSVKHLWESIKEIATILLLDPTIDAADLLIVRKSGTNSLFPPSFTNTLLSNTFLFPHKDIYTLVRQILHPQTQPYKPVLAVRWNMSPKFLSHEAVRICSSSLLKQVKKVLKTQNWNSGAFESVDEIFLTNPTNQEPQQEALVYFSSSLFPDHYDAYTVFEKPAKSGFAESINYGMSSLPPHLLHAYWFLRKRVPGYIDLSFLFELRDLNNFNGIFWKLLETALFEEADIAMLGLVIDTGCNVDDSEMNEGSFVMKIKERRKLRSAIIYPDLGEEDTDATRDSEGRKIVYKTVFWK</sequence>
<comment type="caution">
    <text evidence="1">The sequence shown here is derived from an EMBL/GenBank/DDBJ whole genome shotgun (WGS) entry which is preliminary data.</text>
</comment>
<name>A0AAD5T1D6_9FUNG</name>
<dbReference type="AlphaFoldDB" id="A0AAD5T1D6"/>
<reference evidence="1" key="1">
    <citation type="submission" date="2020-05" db="EMBL/GenBank/DDBJ databases">
        <title>Phylogenomic resolution of chytrid fungi.</title>
        <authorList>
            <person name="Stajich J.E."/>
            <person name="Amses K."/>
            <person name="Simmons R."/>
            <person name="Seto K."/>
            <person name="Myers J."/>
            <person name="Bonds A."/>
            <person name="Quandt C.A."/>
            <person name="Barry K."/>
            <person name="Liu P."/>
            <person name="Grigoriev I."/>
            <person name="Longcore J.E."/>
            <person name="James T.Y."/>
        </authorList>
    </citation>
    <scope>NUCLEOTIDE SEQUENCE</scope>
    <source>
        <strain evidence="1">JEL0513</strain>
    </source>
</reference>
<proteinExistence type="predicted"/>
<dbReference type="Proteomes" id="UP001211907">
    <property type="component" value="Unassembled WGS sequence"/>
</dbReference>
<gene>
    <name evidence="1" type="ORF">HK100_000151</name>
</gene>
<accession>A0AAD5T1D6</accession>
<organism evidence="1 2">
    <name type="scientific">Physocladia obscura</name>
    <dbReference type="NCBI Taxonomy" id="109957"/>
    <lineage>
        <taxon>Eukaryota</taxon>
        <taxon>Fungi</taxon>
        <taxon>Fungi incertae sedis</taxon>
        <taxon>Chytridiomycota</taxon>
        <taxon>Chytridiomycota incertae sedis</taxon>
        <taxon>Chytridiomycetes</taxon>
        <taxon>Chytridiales</taxon>
        <taxon>Chytriomycetaceae</taxon>
        <taxon>Physocladia</taxon>
    </lineage>
</organism>
<keyword evidence="2" id="KW-1185">Reference proteome</keyword>
<evidence type="ECO:0000313" key="1">
    <source>
        <dbReference type="EMBL" id="KAJ3119800.1"/>
    </source>
</evidence>
<dbReference type="EMBL" id="JADGJH010001023">
    <property type="protein sequence ID" value="KAJ3119800.1"/>
    <property type="molecule type" value="Genomic_DNA"/>
</dbReference>